<dbReference type="Proteomes" id="UP000694005">
    <property type="component" value="Chromosome A03"/>
</dbReference>
<keyword evidence="3" id="KW-0378">Hydrolase</keyword>
<dbReference type="PANTHER" id="PTHR11686:SF59">
    <property type="entry name" value="GLUTATHIONE HYDROLASE"/>
    <property type="match status" value="1"/>
</dbReference>
<dbReference type="InterPro" id="IPR043138">
    <property type="entry name" value="GGT_lsub"/>
</dbReference>
<dbReference type="InterPro" id="IPR000101">
    <property type="entry name" value="GGT_peptidase"/>
</dbReference>
<feature type="binding site" evidence="2">
    <location>
        <begin position="357"/>
        <end position="359"/>
    </location>
    <ligand>
        <name>L-glutamate</name>
        <dbReference type="ChEBI" id="CHEBI:29985"/>
    </ligand>
</feature>
<evidence type="ECO:0000313" key="5">
    <source>
        <dbReference type="EMBL" id="CAG7884667.1"/>
    </source>
</evidence>
<sequence>SGIVLSRHFPGQETETKSSGKMAVVTSEKGVVAADHETCSEIGADVLRRLGGTAVDAAVAVAFSLGVLNPSSSGIGGGSLMVVGSSASSVATAYDMRETAPSAASQDMFENREAERIVGPLSIAVPGEIAGLYKAWETHGRVPWKLLVEPSIKLARDGFQVGSHLDFALSKNEAMIKNDIGLKSVFTNKGELLKKGDICYNTKLAATLEAVAEKCMKAFYEEDVAEKLVNDVREAGGIDLAHIITVTMKDLQSYEVKVSDVMGYKIHGMWPPACGTTGFAMMMNVLERYMKAKATDENLGLHRIIESYAETIQKRVSDNTTFQPEYYLNKYNQLEDQGTTHFCVVDKDRNAVSMTTTVNYAFGSGFMSPSTGIILNGQMEDFAIPTLVSSYSLPPAPTNYIAPKKRALSSMMPLIITQDNELVGVIGASGGPYIFPAVIQVFLNHFIFKMSPLEAVQRPRVYPKLKPNTVLYEDMTVYNGDHIKLTEETREFLKGRGHELVVTSVGGIVQEMFEGRVDKQQKGPLSVAVPGEVAGLYQAWTKNGRRVQWKQLVEPSNKLARDGFVVGPHLAFALSTYEEKIRNDTGLKSVFVIGDKLLTKGDTWKNIELAETLEKVAQNGMKAFYQDDVAKNLVNDLMNAGGNMTLEDLRNYKVNVTDAMVVNDVMGFKLQGMWPPSRRLVMNILEQYKDIYDIDKNLFLHRVIEAIKFMLAARMDLGDPAFVEGISEVVKNMTSKSWAQKIQEYLMTRLTHQIITATKPACVLTCVINRYKQLKDEGTSHFCVVDKDRNVVSMTTTVNHAFGSGFMSTSTGIILNNQMADFSVTSEESAPPANYIEANKRPLSSMMPLIITKDDELVGVIGASGGIYIIPAVIQVFLNHFVLNMSPLEAVKSPRVYHKLEPNEVLYEDWTVYNKDHILLKKETQDFLKTKYHKLVSTTMGATVQFVVQDRQVLTAVSDLRKDGKPAAADAAPTLAPAPAPSPIF</sequence>
<evidence type="ECO:0000256" key="3">
    <source>
        <dbReference type="RuleBase" id="RU368068"/>
    </source>
</evidence>
<evidence type="ECO:0000256" key="2">
    <source>
        <dbReference type="PIRSR" id="PIRSR600101-2"/>
    </source>
</evidence>
<dbReference type="InterPro" id="IPR043137">
    <property type="entry name" value="GGT_ssub_C"/>
</dbReference>
<dbReference type="GO" id="GO:0006751">
    <property type="term" value="P:glutathione catabolic process"/>
    <property type="evidence" value="ECO:0007669"/>
    <property type="project" value="UniProtKB-UniRule"/>
</dbReference>
<feature type="active site" description="Nucleophile" evidence="1">
    <location>
        <position position="339"/>
    </location>
</feature>
<dbReference type="EC" id="2.3.2.2" evidence="3"/>
<feature type="region of interest" description="Disordered" evidence="4">
    <location>
        <begin position="1"/>
        <end position="21"/>
    </location>
</feature>
<dbReference type="AlphaFoldDB" id="A0A8D9LS26"/>
<dbReference type="InterPro" id="IPR029055">
    <property type="entry name" value="Ntn_hydrolases_N"/>
</dbReference>
<evidence type="ECO:0000256" key="1">
    <source>
        <dbReference type="PIRSR" id="PIRSR600101-1"/>
    </source>
</evidence>
<evidence type="ECO:0000313" key="6">
    <source>
        <dbReference type="Proteomes" id="UP000694005"/>
    </source>
</evidence>
<dbReference type="Pfam" id="PF01019">
    <property type="entry name" value="G_glu_transpept"/>
    <property type="match status" value="2"/>
</dbReference>
<name>A0A8D9LS26_BRACM</name>
<keyword evidence="3" id="KW-0012">Acyltransferase</keyword>
<keyword evidence="3" id="KW-0808">Transferase</keyword>
<dbReference type="EC" id="3.4.19.13" evidence="3"/>
<comment type="catalytic activity">
    <reaction evidence="3">
        <text>glutathione + H2O = L-cysteinylglycine + L-glutamate</text>
        <dbReference type="Rhea" id="RHEA:28807"/>
        <dbReference type="ChEBI" id="CHEBI:15377"/>
        <dbReference type="ChEBI" id="CHEBI:29985"/>
        <dbReference type="ChEBI" id="CHEBI:57925"/>
        <dbReference type="ChEBI" id="CHEBI:61694"/>
        <dbReference type="EC" id="3.4.19.13"/>
    </reaction>
</comment>
<evidence type="ECO:0000256" key="4">
    <source>
        <dbReference type="SAM" id="MobiDB-lite"/>
    </source>
</evidence>
<comment type="function">
    <text evidence="3">Cleaves the gamma-glutamyl peptide bond of glutathione and glutathione conjugates.</text>
</comment>
<dbReference type="Gene3D" id="1.10.246.130">
    <property type="match status" value="1"/>
</dbReference>
<gene>
    <name evidence="5" type="ORF">BRAPAZ1V2_A03P60100.2</name>
</gene>
<comment type="catalytic activity">
    <reaction evidence="3">
        <text>an S-substituted glutathione + H2O = an S-substituted L-cysteinylglycine + L-glutamate</text>
        <dbReference type="Rhea" id="RHEA:59468"/>
        <dbReference type="ChEBI" id="CHEBI:15377"/>
        <dbReference type="ChEBI" id="CHEBI:29985"/>
        <dbReference type="ChEBI" id="CHEBI:90779"/>
        <dbReference type="ChEBI" id="CHEBI:143103"/>
        <dbReference type="EC" id="3.4.19.13"/>
    </reaction>
</comment>
<feature type="binding site" evidence="2">
    <location>
        <position position="431"/>
    </location>
    <ligand>
        <name>L-glutamate</name>
        <dbReference type="ChEBI" id="CHEBI:29985"/>
    </ligand>
</feature>
<dbReference type="PANTHER" id="PTHR11686">
    <property type="entry name" value="GAMMA GLUTAMYL TRANSPEPTIDASE"/>
    <property type="match status" value="1"/>
</dbReference>
<proteinExistence type="predicted"/>
<dbReference type="Gramene" id="A03p60100.2_BraZ1">
    <property type="protein sequence ID" value="A03p60100.2_BraZ1.CDS"/>
    <property type="gene ID" value="A03g60100.2_BraZ1"/>
</dbReference>
<accession>A0A8D9LS26</accession>
<protein>
    <recommendedName>
        <fullName evidence="3">Glutathione hydrolase</fullName>
        <ecNumber evidence="3">2.3.2.2</ecNumber>
        <ecNumber evidence="3">3.4.19.13</ecNumber>
    </recommendedName>
    <alternativeName>
        <fullName evidence="3">Gamma-glutamyltransferase</fullName>
    </alternativeName>
    <alternativeName>
        <fullName evidence="3">Gamma-glutamyltranspeptidase</fullName>
    </alternativeName>
</protein>
<dbReference type="GO" id="GO:0103068">
    <property type="term" value="F:leukotriene C4 gamma-glutamyl transferase activity"/>
    <property type="evidence" value="ECO:0007669"/>
    <property type="project" value="UniProtKB-EC"/>
</dbReference>
<comment type="catalytic activity">
    <reaction evidence="3">
        <text>an N-terminal (5-L-glutamyl)-[peptide] + an alpha-amino acid = 5-L-glutamyl amino acid + an N-terminal L-alpha-aminoacyl-[peptide]</text>
        <dbReference type="Rhea" id="RHEA:23904"/>
        <dbReference type="Rhea" id="RHEA-COMP:9780"/>
        <dbReference type="Rhea" id="RHEA-COMP:9795"/>
        <dbReference type="ChEBI" id="CHEBI:77644"/>
        <dbReference type="ChEBI" id="CHEBI:78597"/>
        <dbReference type="ChEBI" id="CHEBI:78599"/>
        <dbReference type="ChEBI" id="CHEBI:78608"/>
        <dbReference type="EC" id="2.3.2.2"/>
    </reaction>
</comment>
<feature type="binding site" evidence="2">
    <location>
        <begin position="409"/>
        <end position="410"/>
    </location>
    <ligand>
        <name>L-glutamate</name>
        <dbReference type="ChEBI" id="CHEBI:29985"/>
    </ligand>
</feature>
<feature type="binding site" evidence="2">
    <location>
        <position position="381"/>
    </location>
    <ligand>
        <name>L-glutamate</name>
        <dbReference type="ChEBI" id="CHEBI:29985"/>
    </ligand>
</feature>
<comment type="pathway">
    <text evidence="3">Sulfur metabolism; glutathione metabolism.</text>
</comment>
<dbReference type="EMBL" id="LS974619">
    <property type="protein sequence ID" value="CAG7884667.1"/>
    <property type="molecule type" value="Genomic_DNA"/>
</dbReference>
<dbReference type="GO" id="GO:0036374">
    <property type="term" value="F:glutathione hydrolase activity"/>
    <property type="evidence" value="ECO:0007669"/>
    <property type="project" value="UniProtKB-UniRule"/>
</dbReference>
<reference evidence="5 6" key="1">
    <citation type="submission" date="2021-07" db="EMBL/GenBank/DDBJ databases">
        <authorList>
            <consortium name="Genoscope - CEA"/>
            <person name="William W."/>
        </authorList>
    </citation>
    <scope>NUCLEOTIDE SEQUENCE [LARGE SCALE GENOMIC DNA]</scope>
</reference>
<organism evidence="5 6">
    <name type="scientific">Brassica campestris</name>
    <name type="common">Field mustard</name>
    <dbReference type="NCBI Taxonomy" id="3711"/>
    <lineage>
        <taxon>Eukaryota</taxon>
        <taxon>Viridiplantae</taxon>
        <taxon>Streptophyta</taxon>
        <taxon>Embryophyta</taxon>
        <taxon>Tracheophyta</taxon>
        <taxon>Spermatophyta</taxon>
        <taxon>Magnoliopsida</taxon>
        <taxon>eudicotyledons</taxon>
        <taxon>Gunneridae</taxon>
        <taxon>Pentapetalae</taxon>
        <taxon>rosids</taxon>
        <taxon>malvids</taxon>
        <taxon>Brassicales</taxon>
        <taxon>Brassicaceae</taxon>
        <taxon>Brassiceae</taxon>
        <taxon>Brassica</taxon>
    </lineage>
</organism>
<dbReference type="SUPFAM" id="SSF56235">
    <property type="entry name" value="N-terminal nucleophile aminohydrolases (Ntn hydrolases)"/>
    <property type="match status" value="2"/>
</dbReference>
<feature type="non-terminal residue" evidence="5">
    <location>
        <position position="1"/>
    </location>
</feature>
<dbReference type="Gene3D" id="3.60.20.40">
    <property type="match status" value="2"/>
</dbReference>
<dbReference type="PRINTS" id="PR01210">
    <property type="entry name" value="GGTRANSPTASE"/>
</dbReference>
<feature type="binding site" evidence="2">
    <location>
        <position position="97"/>
    </location>
    <ligand>
        <name>L-glutamate</name>
        <dbReference type="ChEBI" id="CHEBI:29985"/>
    </ligand>
</feature>